<dbReference type="GO" id="GO:0016485">
    <property type="term" value="P:protein processing"/>
    <property type="evidence" value="ECO:0007669"/>
    <property type="project" value="UniProtKB-ARBA"/>
</dbReference>
<dbReference type="InterPro" id="IPR001314">
    <property type="entry name" value="Peptidase_S1A"/>
</dbReference>
<dbReference type="PROSITE" id="PS50240">
    <property type="entry name" value="TRYPSIN_DOM"/>
    <property type="match status" value="1"/>
</dbReference>
<dbReference type="Pfam" id="PF00089">
    <property type="entry name" value="Trypsin"/>
    <property type="match status" value="1"/>
</dbReference>
<dbReference type="VEuPathDB" id="VectorBase:AALFPA_044746"/>
<dbReference type="PRINTS" id="PR00722">
    <property type="entry name" value="CHYMOTRYPSIN"/>
</dbReference>
<dbReference type="AlphaFoldDB" id="A0A023EM03"/>
<keyword evidence="5" id="KW-0964">Secreted</keyword>
<evidence type="ECO:0000256" key="13">
    <source>
        <dbReference type="RuleBase" id="RU363034"/>
    </source>
</evidence>
<keyword evidence="7" id="KW-0222">Digestion</keyword>
<dbReference type="InterPro" id="IPR033116">
    <property type="entry name" value="TRYPSIN_SER"/>
</dbReference>
<evidence type="ECO:0000313" key="16">
    <source>
        <dbReference type="EMBL" id="JAC10301.1"/>
    </source>
</evidence>
<evidence type="ECO:0000259" key="15">
    <source>
        <dbReference type="PROSITE" id="PS50240"/>
    </source>
</evidence>
<dbReference type="GO" id="GO:0004252">
    <property type="term" value="F:serine-type endopeptidase activity"/>
    <property type="evidence" value="ECO:0007669"/>
    <property type="project" value="InterPro"/>
</dbReference>
<evidence type="ECO:0000256" key="14">
    <source>
        <dbReference type="SAM" id="SignalP"/>
    </source>
</evidence>
<dbReference type="Gene3D" id="2.40.10.10">
    <property type="entry name" value="Trypsin-like serine proteases"/>
    <property type="match status" value="1"/>
</dbReference>
<keyword evidence="8 13" id="KW-0378">Hydrolase</keyword>
<dbReference type="SUPFAM" id="SSF50494">
    <property type="entry name" value="Trypsin-like serine proteases"/>
    <property type="match status" value="1"/>
</dbReference>
<evidence type="ECO:0000256" key="3">
    <source>
        <dbReference type="ARBA" id="ARBA00012050"/>
    </source>
</evidence>
<dbReference type="PANTHER" id="PTHR24252">
    <property type="entry name" value="ACROSIN-RELATED"/>
    <property type="match status" value="1"/>
</dbReference>
<dbReference type="SMART" id="SM00020">
    <property type="entry name" value="Tryp_SPc"/>
    <property type="match status" value="1"/>
</dbReference>
<sequence length="270" mass="29650">MLSFKLIIVLALGATSLAKSVSNNRIVGGEEARAHEFPYQVSLQWNYNNGEPPRHVCGGSLIAESYVLTAAHCTISGVTADTWLEVVAGQHDLLLVDEYVQRRRVAEMFVHANFSVEEVGPWDVAVLKVDEPFQLTKAVQLVALPEKGALHQGSGLVSGWGGISKDFFPVMPNVLMKAELPILQWEECRDIWENKRIHESNVCAGTREGLSNTCSGDSGGPLVQFTFDHFVQVGIVSWGSVPCSLPNTPGVFTRVSYHTDWIREQMTQGG</sequence>
<reference evidence="16" key="1">
    <citation type="journal article" date="2014" name="PLoS Negl. Trop. Dis.">
        <title>Identification and characterization of seminal fluid proteins in the Asian tiger mosquito, Aedes albopictus.</title>
        <authorList>
            <person name="Boes K.E."/>
            <person name="Ribeiro J.M."/>
            <person name="Wong A."/>
            <person name="Harrington L.C."/>
            <person name="Wolfner M.F."/>
            <person name="Sirot L.K."/>
        </authorList>
    </citation>
    <scope>NUCLEOTIDE SEQUENCE</scope>
    <source>
        <tissue evidence="16">Reproductive organs</tissue>
    </source>
</reference>
<dbReference type="GO" id="GO:0007586">
    <property type="term" value="P:digestion"/>
    <property type="evidence" value="ECO:0007669"/>
    <property type="project" value="UniProtKB-KW"/>
</dbReference>
<evidence type="ECO:0000256" key="10">
    <source>
        <dbReference type="ARBA" id="ARBA00023145"/>
    </source>
</evidence>
<keyword evidence="9 13" id="KW-0720">Serine protease</keyword>
<evidence type="ECO:0000256" key="5">
    <source>
        <dbReference type="ARBA" id="ARBA00022525"/>
    </source>
</evidence>
<evidence type="ECO:0000256" key="12">
    <source>
        <dbReference type="ARBA" id="ARBA00024195"/>
    </source>
</evidence>
<comment type="catalytic activity">
    <reaction evidence="1">
        <text>Preferential cleavage: Arg-|-Xaa, Lys-|-Xaa.</text>
        <dbReference type="EC" id="3.4.21.10"/>
    </reaction>
</comment>
<dbReference type="EMBL" id="GAPW01003297">
    <property type="protein sequence ID" value="JAC10301.1"/>
    <property type="molecule type" value="mRNA"/>
</dbReference>
<dbReference type="PROSITE" id="PS00134">
    <property type="entry name" value="TRYPSIN_HIS"/>
    <property type="match status" value="1"/>
</dbReference>
<dbReference type="FunFam" id="2.40.10.10:FF:000047">
    <property type="entry name" value="Trypsin eta"/>
    <property type="match status" value="1"/>
</dbReference>
<keyword evidence="14" id="KW-0732">Signal</keyword>
<dbReference type="CDD" id="cd00190">
    <property type="entry name" value="Tryp_SPc"/>
    <property type="match status" value="1"/>
</dbReference>
<keyword evidence="10" id="KW-0865">Zymogen</keyword>
<dbReference type="GO" id="GO:0005576">
    <property type="term" value="C:extracellular region"/>
    <property type="evidence" value="ECO:0007669"/>
    <property type="project" value="UniProtKB-SubCell"/>
</dbReference>
<feature type="chain" id="PRO_5001514091" description="Acrosin" evidence="14">
    <location>
        <begin position="19"/>
        <end position="270"/>
    </location>
</feature>
<dbReference type="VEuPathDB" id="VectorBase:AALF015935"/>
<comment type="subcellular location">
    <subcellularLocation>
        <location evidence="2">Secreted</location>
    </subcellularLocation>
</comment>
<evidence type="ECO:0000256" key="8">
    <source>
        <dbReference type="ARBA" id="ARBA00022801"/>
    </source>
</evidence>
<organism evidence="16">
    <name type="scientific">Aedes albopictus</name>
    <name type="common">Asian tiger mosquito</name>
    <name type="synonym">Stegomyia albopicta</name>
    <dbReference type="NCBI Taxonomy" id="7160"/>
    <lineage>
        <taxon>Eukaryota</taxon>
        <taxon>Metazoa</taxon>
        <taxon>Ecdysozoa</taxon>
        <taxon>Arthropoda</taxon>
        <taxon>Hexapoda</taxon>
        <taxon>Insecta</taxon>
        <taxon>Pterygota</taxon>
        <taxon>Neoptera</taxon>
        <taxon>Endopterygota</taxon>
        <taxon>Diptera</taxon>
        <taxon>Nematocera</taxon>
        <taxon>Culicoidea</taxon>
        <taxon>Culicidae</taxon>
        <taxon>Culicinae</taxon>
        <taxon>Aedini</taxon>
        <taxon>Aedes</taxon>
        <taxon>Stegomyia</taxon>
    </lineage>
</organism>
<protein>
    <recommendedName>
        <fullName evidence="4">Acrosin</fullName>
        <ecNumber evidence="3">3.4.21.10</ecNumber>
    </recommendedName>
</protein>
<dbReference type="InterPro" id="IPR043504">
    <property type="entry name" value="Peptidase_S1_PA_chymotrypsin"/>
</dbReference>
<feature type="signal peptide" evidence="14">
    <location>
        <begin position="1"/>
        <end position="18"/>
    </location>
</feature>
<dbReference type="InterPro" id="IPR018114">
    <property type="entry name" value="TRYPSIN_HIS"/>
</dbReference>
<keyword evidence="11" id="KW-1015">Disulfide bond</keyword>
<dbReference type="PANTHER" id="PTHR24252:SF8">
    <property type="entry name" value="ACROSIN"/>
    <property type="match status" value="1"/>
</dbReference>
<keyword evidence="6 13" id="KW-0645">Protease</keyword>
<evidence type="ECO:0000256" key="7">
    <source>
        <dbReference type="ARBA" id="ARBA00022757"/>
    </source>
</evidence>
<feature type="domain" description="Peptidase S1" evidence="15">
    <location>
        <begin position="26"/>
        <end position="267"/>
    </location>
</feature>
<dbReference type="InterPro" id="IPR001254">
    <property type="entry name" value="Trypsin_dom"/>
</dbReference>
<name>A0A023EM03_AEDAL</name>
<dbReference type="EC" id="3.4.21.10" evidence="3"/>
<accession>A0A023EM03</accession>
<proteinExistence type="evidence at transcript level"/>
<evidence type="ECO:0000256" key="11">
    <source>
        <dbReference type="ARBA" id="ARBA00023157"/>
    </source>
</evidence>
<dbReference type="VEuPathDB" id="VectorBase:AALC636_013897"/>
<comment type="similarity">
    <text evidence="12">Belongs to the peptidase S1 family. CLIP subfamily.</text>
</comment>
<evidence type="ECO:0000256" key="1">
    <source>
        <dbReference type="ARBA" id="ARBA00001656"/>
    </source>
</evidence>
<evidence type="ECO:0000256" key="4">
    <source>
        <dbReference type="ARBA" id="ARBA00017161"/>
    </source>
</evidence>
<dbReference type="PROSITE" id="PS00135">
    <property type="entry name" value="TRYPSIN_SER"/>
    <property type="match status" value="1"/>
</dbReference>
<dbReference type="InterPro" id="IPR009003">
    <property type="entry name" value="Peptidase_S1_PA"/>
</dbReference>
<evidence type="ECO:0000256" key="6">
    <source>
        <dbReference type="ARBA" id="ARBA00022670"/>
    </source>
</evidence>
<evidence type="ECO:0000256" key="9">
    <source>
        <dbReference type="ARBA" id="ARBA00022825"/>
    </source>
</evidence>
<evidence type="ECO:0000256" key="2">
    <source>
        <dbReference type="ARBA" id="ARBA00004613"/>
    </source>
</evidence>